<keyword evidence="1" id="KW-0472">Membrane</keyword>
<dbReference type="RefSeq" id="WP_229591272.1">
    <property type="nucleotide sequence ID" value="NZ_AP024485.1"/>
</dbReference>
<evidence type="ECO:0000313" key="2">
    <source>
        <dbReference type="EMBL" id="BCS89293.1"/>
    </source>
</evidence>
<feature type="transmembrane region" description="Helical" evidence="1">
    <location>
        <begin position="128"/>
        <end position="150"/>
    </location>
</feature>
<dbReference type="Proteomes" id="UP001053296">
    <property type="component" value="Chromosome"/>
</dbReference>
<accession>A0ABM7P711</accession>
<gene>
    <name evidence="2" type="ORF">PSDVSF_25350</name>
</gene>
<name>A0ABM7P711_9BACT</name>
<evidence type="ECO:0000256" key="1">
    <source>
        <dbReference type="SAM" id="Phobius"/>
    </source>
</evidence>
<organism evidence="2 3">
    <name type="scientific">Pseudodesulfovibrio sediminis</name>
    <dbReference type="NCBI Taxonomy" id="2810563"/>
    <lineage>
        <taxon>Bacteria</taxon>
        <taxon>Pseudomonadati</taxon>
        <taxon>Thermodesulfobacteriota</taxon>
        <taxon>Desulfovibrionia</taxon>
        <taxon>Desulfovibrionales</taxon>
        <taxon>Desulfovibrionaceae</taxon>
    </lineage>
</organism>
<keyword evidence="1" id="KW-0812">Transmembrane</keyword>
<feature type="transmembrane region" description="Helical" evidence="1">
    <location>
        <begin position="94"/>
        <end position="116"/>
    </location>
</feature>
<protein>
    <recommendedName>
        <fullName evidence="4">Rod shape-determining protein MreD</fullName>
    </recommendedName>
</protein>
<evidence type="ECO:0000313" key="3">
    <source>
        <dbReference type="Proteomes" id="UP001053296"/>
    </source>
</evidence>
<keyword evidence="3" id="KW-1185">Reference proteome</keyword>
<sequence length="161" mass="18141">MPPTNKALSLLWWGTYTIFGVWGHRTFPGMDFFAPGIILCLQKEGGTRTLWLAAIWMLLIEGTGNLPFGYGLAEYSLLIGFYLAGQWLFESRSFLFMGLLGLALGVLHPFLIYAMASLADLTILMKPVLIEGGLQAITFPIIWLVIDYFYPTRLRQDVRSL</sequence>
<proteinExistence type="predicted"/>
<evidence type="ECO:0008006" key="4">
    <source>
        <dbReference type="Google" id="ProtNLM"/>
    </source>
</evidence>
<dbReference type="EMBL" id="AP024485">
    <property type="protein sequence ID" value="BCS89293.1"/>
    <property type="molecule type" value="Genomic_DNA"/>
</dbReference>
<keyword evidence="1" id="KW-1133">Transmembrane helix</keyword>
<reference evidence="2" key="1">
    <citation type="journal article" date="2022" name="Arch. Microbiol.">
        <title>Pseudodesulfovibrio sediminis sp. nov., a mesophilic and neutrophilic sulfate-reducing bacterium isolated from sediment of a brackish lake.</title>
        <authorList>
            <person name="Takahashi A."/>
            <person name="Kojima H."/>
            <person name="Watanabe M."/>
            <person name="Fukui M."/>
        </authorList>
    </citation>
    <scope>NUCLEOTIDE SEQUENCE</scope>
    <source>
        <strain evidence="2">SF6</strain>
    </source>
</reference>